<dbReference type="Gene3D" id="1.10.510.10">
    <property type="entry name" value="Transferase(Phosphotransferase) domain 1"/>
    <property type="match status" value="2"/>
</dbReference>
<protein>
    <recommendedName>
        <fullName evidence="1">non-specific serine/threonine protein kinase</fullName>
        <ecNumber evidence="1">2.7.11.1</ecNumber>
    </recommendedName>
</protein>
<reference evidence="10" key="2">
    <citation type="submission" date="2023-06" db="EMBL/GenBank/DDBJ databases">
        <authorList>
            <person name="Ma L."/>
            <person name="Liu K.-W."/>
            <person name="Li Z."/>
            <person name="Hsiao Y.-Y."/>
            <person name="Qi Y."/>
            <person name="Fu T."/>
            <person name="Tang G."/>
            <person name="Zhang D."/>
            <person name="Sun W.-H."/>
            <person name="Liu D.-K."/>
            <person name="Li Y."/>
            <person name="Chen G.-Z."/>
            <person name="Liu X.-D."/>
            <person name="Liao X.-Y."/>
            <person name="Jiang Y.-T."/>
            <person name="Yu X."/>
            <person name="Hao Y."/>
            <person name="Huang J."/>
            <person name="Zhao X.-W."/>
            <person name="Ke S."/>
            <person name="Chen Y.-Y."/>
            <person name="Wu W.-L."/>
            <person name="Hsu J.-L."/>
            <person name="Lin Y.-F."/>
            <person name="Huang M.-D."/>
            <person name="Li C.-Y."/>
            <person name="Huang L."/>
            <person name="Wang Z.-W."/>
            <person name="Zhao X."/>
            <person name="Zhong W.-Y."/>
            <person name="Peng D.-H."/>
            <person name="Ahmad S."/>
            <person name="Lan S."/>
            <person name="Zhang J.-S."/>
            <person name="Tsai W.-C."/>
            <person name="Van De Peer Y."/>
            <person name="Liu Z.-J."/>
        </authorList>
    </citation>
    <scope>NUCLEOTIDE SEQUENCE</scope>
    <source>
        <strain evidence="10">CP</strain>
        <tissue evidence="10">Leaves</tissue>
    </source>
</reference>
<accession>A0AAV9C831</accession>
<dbReference type="AlphaFoldDB" id="A0AAV9C831"/>
<dbReference type="Gene3D" id="3.30.200.20">
    <property type="entry name" value="Phosphorylase Kinase, domain 1"/>
    <property type="match status" value="1"/>
</dbReference>
<evidence type="ECO:0000313" key="10">
    <source>
        <dbReference type="EMBL" id="KAK1284407.1"/>
    </source>
</evidence>
<evidence type="ECO:0000259" key="9">
    <source>
        <dbReference type="PROSITE" id="PS50011"/>
    </source>
</evidence>
<dbReference type="GO" id="GO:0005886">
    <property type="term" value="C:plasma membrane"/>
    <property type="evidence" value="ECO:0007669"/>
    <property type="project" value="TreeGrafter"/>
</dbReference>
<dbReference type="Pfam" id="PF00069">
    <property type="entry name" value="Pkinase"/>
    <property type="match status" value="1"/>
</dbReference>
<dbReference type="Pfam" id="PF07714">
    <property type="entry name" value="PK_Tyr_Ser-Thr"/>
    <property type="match status" value="1"/>
</dbReference>
<dbReference type="EC" id="2.7.11.1" evidence="1"/>
<proteinExistence type="predicted"/>
<evidence type="ECO:0000256" key="8">
    <source>
        <dbReference type="ARBA" id="ARBA00048679"/>
    </source>
</evidence>
<keyword evidence="3" id="KW-0808">Transferase</keyword>
<reference evidence="10" key="1">
    <citation type="journal article" date="2023" name="Nat. Commun.">
        <title>Diploid and tetraploid genomes of Acorus and the evolution of monocots.</title>
        <authorList>
            <person name="Ma L."/>
            <person name="Liu K.W."/>
            <person name="Li Z."/>
            <person name="Hsiao Y.Y."/>
            <person name="Qi Y."/>
            <person name="Fu T."/>
            <person name="Tang G.D."/>
            <person name="Zhang D."/>
            <person name="Sun W.H."/>
            <person name="Liu D.K."/>
            <person name="Li Y."/>
            <person name="Chen G.Z."/>
            <person name="Liu X.D."/>
            <person name="Liao X.Y."/>
            <person name="Jiang Y.T."/>
            <person name="Yu X."/>
            <person name="Hao Y."/>
            <person name="Huang J."/>
            <person name="Zhao X.W."/>
            <person name="Ke S."/>
            <person name="Chen Y.Y."/>
            <person name="Wu W.L."/>
            <person name="Hsu J.L."/>
            <person name="Lin Y.F."/>
            <person name="Huang M.D."/>
            <person name="Li C.Y."/>
            <person name="Huang L."/>
            <person name="Wang Z.W."/>
            <person name="Zhao X."/>
            <person name="Zhong W.Y."/>
            <person name="Peng D.H."/>
            <person name="Ahmad S."/>
            <person name="Lan S."/>
            <person name="Zhang J.S."/>
            <person name="Tsai W.C."/>
            <person name="Van de Peer Y."/>
            <person name="Liu Z.J."/>
        </authorList>
    </citation>
    <scope>NUCLEOTIDE SEQUENCE</scope>
    <source>
        <strain evidence="10">CP</strain>
    </source>
</reference>
<organism evidence="10 11">
    <name type="scientific">Acorus calamus</name>
    <name type="common">Sweet flag</name>
    <dbReference type="NCBI Taxonomy" id="4465"/>
    <lineage>
        <taxon>Eukaryota</taxon>
        <taxon>Viridiplantae</taxon>
        <taxon>Streptophyta</taxon>
        <taxon>Embryophyta</taxon>
        <taxon>Tracheophyta</taxon>
        <taxon>Spermatophyta</taxon>
        <taxon>Magnoliopsida</taxon>
        <taxon>Liliopsida</taxon>
        <taxon>Acoraceae</taxon>
        <taxon>Acorus</taxon>
    </lineage>
</organism>
<keyword evidence="4" id="KW-0547">Nucleotide-binding</keyword>
<dbReference type="SUPFAM" id="SSF56112">
    <property type="entry name" value="Protein kinase-like (PK-like)"/>
    <property type="match status" value="1"/>
</dbReference>
<comment type="caution">
    <text evidence="10">The sequence shown here is derived from an EMBL/GenBank/DDBJ whole genome shotgun (WGS) entry which is preliminary data.</text>
</comment>
<dbReference type="SMART" id="SM00220">
    <property type="entry name" value="S_TKc"/>
    <property type="match status" value="1"/>
</dbReference>
<dbReference type="GO" id="GO:0004674">
    <property type="term" value="F:protein serine/threonine kinase activity"/>
    <property type="evidence" value="ECO:0007669"/>
    <property type="project" value="UniProtKB-KW"/>
</dbReference>
<dbReference type="InterPro" id="IPR000719">
    <property type="entry name" value="Prot_kinase_dom"/>
</dbReference>
<sequence>MDLQHLMSGGEYLYVRLEASELVNSTKGNGTGSDNNKHLLVITLPIVATGRLSQGEIVAVKRLSKNSRKGLEEFKNEVELIARLQHKNLVRLLGWCVHENENILIYEYLPNKSLDKFIFDSTRSGQLDWVKRHHIIEGITQGLLYLHQYSRLRIIHRDMKTSNIFGYMSPEYAMSGLFSEKSDVFSFGVIVLEIITGKRSTSFYLCGMEALGRGKKLGFAGSTYGDFICFP</sequence>
<dbReference type="Proteomes" id="UP001180020">
    <property type="component" value="Unassembled WGS sequence"/>
</dbReference>
<evidence type="ECO:0000256" key="1">
    <source>
        <dbReference type="ARBA" id="ARBA00012513"/>
    </source>
</evidence>
<evidence type="ECO:0000256" key="4">
    <source>
        <dbReference type="ARBA" id="ARBA00022741"/>
    </source>
</evidence>
<dbReference type="PANTHER" id="PTHR27002:SF1055">
    <property type="entry name" value="RECEPTOR-LIKE SERINE_THREONINE-PROTEIN KINASE"/>
    <property type="match status" value="1"/>
</dbReference>
<evidence type="ECO:0000256" key="6">
    <source>
        <dbReference type="ARBA" id="ARBA00022840"/>
    </source>
</evidence>
<evidence type="ECO:0000256" key="2">
    <source>
        <dbReference type="ARBA" id="ARBA00022527"/>
    </source>
</evidence>
<dbReference type="PANTHER" id="PTHR27002">
    <property type="entry name" value="RECEPTOR-LIKE SERINE/THREONINE-PROTEIN KINASE SD1-8"/>
    <property type="match status" value="1"/>
</dbReference>
<dbReference type="FunFam" id="3.30.200.20:FF:000924">
    <property type="entry name" value="Uncharacterized protein"/>
    <property type="match status" value="1"/>
</dbReference>
<dbReference type="FunFam" id="1.10.510.10:FF:001023">
    <property type="entry name" value="Os07g0541700 protein"/>
    <property type="match status" value="1"/>
</dbReference>
<dbReference type="InterPro" id="IPR001245">
    <property type="entry name" value="Ser-Thr/Tyr_kinase_cat_dom"/>
</dbReference>
<evidence type="ECO:0000256" key="7">
    <source>
        <dbReference type="ARBA" id="ARBA00047899"/>
    </source>
</evidence>
<gene>
    <name evidence="10" type="ORF">QJS10_CPB21g00857</name>
</gene>
<name>A0AAV9C831_ACOCL</name>
<dbReference type="EMBL" id="JAUJYO010000021">
    <property type="protein sequence ID" value="KAK1284407.1"/>
    <property type="molecule type" value="Genomic_DNA"/>
</dbReference>
<feature type="domain" description="Protein kinase" evidence="9">
    <location>
        <begin position="1"/>
        <end position="231"/>
    </location>
</feature>
<dbReference type="PROSITE" id="PS50011">
    <property type="entry name" value="PROTEIN_KINASE_DOM"/>
    <property type="match status" value="1"/>
</dbReference>
<comment type="catalytic activity">
    <reaction evidence="8">
        <text>L-seryl-[protein] + ATP = O-phospho-L-seryl-[protein] + ADP + H(+)</text>
        <dbReference type="Rhea" id="RHEA:17989"/>
        <dbReference type="Rhea" id="RHEA-COMP:9863"/>
        <dbReference type="Rhea" id="RHEA-COMP:11604"/>
        <dbReference type="ChEBI" id="CHEBI:15378"/>
        <dbReference type="ChEBI" id="CHEBI:29999"/>
        <dbReference type="ChEBI" id="CHEBI:30616"/>
        <dbReference type="ChEBI" id="CHEBI:83421"/>
        <dbReference type="ChEBI" id="CHEBI:456216"/>
        <dbReference type="EC" id="2.7.11.1"/>
    </reaction>
</comment>
<keyword evidence="6" id="KW-0067">ATP-binding</keyword>
<keyword evidence="11" id="KW-1185">Reference proteome</keyword>
<dbReference type="InterPro" id="IPR011009">
    <property type="entry name" value="Kinase-like_dom_sf"/>
</dbReference>
<evidence type="ECO:0000313" key="11">
    <source>
        <dbReference type="Proteomes" id="UP001180020"/>
    </source>
</evidence>
<evidence type="ECO:0000256" key="5">
    <source>
        <dbReference type="ARBA" id="ARBA00022777"/>
    </source>
</evidence>
<keyword evidence="5 10" id="KW-0418">Kinase</keyword>
<comment type="catalytic activity">
    <reaction evidence="7">
        <text>L-threonyl-[protein] + ATP = O-phospho-L-threonyl-[protein] + ADP + H(+)</text>
        <dbReference type="Rhea" id="RHEA:46608"/>
        <dbReference type="Rhea" id="RHEA-COMP:11060"/>
        <dbReference type="Rhea" id="RHEA-COMP:11605"/>
        <dbReference type="ChEBI" id="CHEBI:15378"/>
        <dbReference type="ChEBI" id="CHEBI:30013"/>
        <dbReference type="ChEBI" id="CHEBI:30616"/>
        <dbReference type="ChEBI" id="CHEBI:61977"/>
        <dbReference type="ChEBI" id="CHEBI:456216"/>
        <dbReference type="EC" id="2.7.11.1"/>
    </reaction>
</comment>
<keyword evidence="2" id="KW-0723">Serine/threonine-protein kinase</keyword>
<evidence type="ECO:0000256" key="3">
    <source>
        <dbReference type="ARBA" id="ARBA00022679"/>
    </source>
</evidence>
<dbReference type="GO" id="GO:0005524">
    <property type="term" value="F:ATP binding"/>
    <property type="evidence" value="ECO:0007669"/>
    <property type="project" value="UniProtKB-KW"/>
</dbReference>